<keyword evidence="5" id="KW-1185">Reference proteome</keyword>
<keyword evidence="1" id="KW-0560">Oxidoreductase</keyword>
<dbReference type="PANTHER" id="PTHR10366:SF564">
    <property type="entry name" value="STEROL-4-ALPHA-CARBOXYLATE 3-DEHYDROGENASE, DECARBOXYLATING"/>
    <property type="match status" value="1"/>
</dbReference>
<dbReference type="EMBL" id="JH711573">
    <property type="protein sequence ID" value="EIW85968.1"/>
    <property type="molecule type" value="Genomic_DNA"/>
</dbReference>
<dbReference type="InterPro" id="IPR001509">
    <property type="entry name" value="Epimerase_deHydtase"/>
</dbReference>
<evidence type="ECO:0000259" key="3">
    <source>
        <dbReference type="Pfam" id="PF01370"/>
    </source>
</evidence>
<dbReference type="AlphaFoldDB" id="A0A5M3N3N8"/>
<gene>
    <name evidence="4" type="ORF">CONPUDRAFT_78563</name>
</gene>
<protein>
    <submittedName>
        <fullName evidence="4">D-lactaldehyde dehydrogenase</fullName>
    </submittedName>
</protein>
<dbReference type="KEGG" id="cput:CONPUDRAFT_78563"/>
<comment type="caution">
    <text evidence="4">The sequence shown here is derived from an EMBL/GenBank/DDBJ whole genome shotgun (WGS) entry which is preliminary data.</text>
</comment>
<dbReference type="InterPro" id="IPR050425">
    <property type="entry name" value="NAD(P)_dehydrat-like"/>
</dbReference>
<dbReference type="SUPFAM" id="SSF51735">
    <property type="entry name" value="NAD(P)-binding Rossmann-fold domains"/>
    <property type="match status" value="1"/>
</dbReference>
<evidence type="ECO:0000313" key="4">
    <source>
        <dbReference type="EMBL" id="EIW85968.1"/>
    </source>
</evidence>
<dbReference type="PANTHER" id="PTHR10366">
    <property type="entry name" value="NAD DEPENDENT EPIMERASE/DEHYDRATASE"/>
    <property type="match status" value="1"/>
</dbReference>
<dbReference type="FunFam" id="3.40.50.720:FF:000191">
    <property type="entry name" value="Methylglyoxal reductase (NADPH-dependent)"/>
    <property type="match status" value="1"/>
</dbReference>
<comment type="similarity">
    <text evidence="2">Belongs to the NAD(P)-dependent epimerase/dehydratase family. Dihydroflavonol-4-reductase subfamily.</text>
</comment>
<name>A0A5M3N3N8_CONPW</name>
<dbReference type="InterPro" id="IPR036291">
    <property type="entry name" value="NAD(P)-bd_dom_sf"/>
</dbReference>
<dbReference type="OMA" id="IASCMNE"/>
<proteinExistence type="inferred from homology"/>
<dbReference type="Gene3D" id="3.40.50.720">
    <property type="entry name" value="NAD(P)-binding Rossmann-like Domain"/>
    <property type="match status" value="1"/>
</dbReference>
<dbReference type="CDD" id="cd05227">
    <property type="entry name" value="AR_SDR_e"/>
    <property type="match status" value="1"/>
</dbReference>
<dbReference type="Proteomes" id="UP000053558">
    <property type="component" value="Unassembled WGS sequence"/>
</dbReference>
<sequence>MPTVQPPAKILVTGANGFVAVWVVRTLLERGYTVRGTVRSADKGEHLKKLFSSYGDKLELVVVEDITKEGAFDEVVKGVDAIEHTASPFHFNAEDPEELIGPAVNGTVGILKSAVKNGSSVKRVVVTSSCAALLEERDEPTVFTEKDWNEKAVAEVKEKGREARNVAKYRASKVLAEKAAWEYYNQNKASVNWEMSVLNPPFVFGPAIHEVTVPSALNTSAQVWCNNIAHPTSSGATNEFLATVGQEWIDVRDLAEAHALALEKEAAGDERIIVSSSVYKWQDFIDAANKVSPPPKLSQKLAVGNPGAGSANPNTVHMISFDTSKAKSILGLKYRTIDETTRDTLADFEARGW</sequence>
<dbReference type="Pfam" id="PF01370">
    <property type="entry name" value="Epimerase"/>
    <property type="match status" value="1"/>
</dbReference>
<dbReference type="RefSeq" id="XP_007762732.1">
    <property type="nucleotide sequence ID" value="XM_007764542.1"/>
</dbReference>
<feature type="domain" description="NAD-dependent epimerase/dehydratase" evidence="3">
    <location>
        <begin position="10"/>
        <end position="270"/>
    </location>
</feature>
<reference evidence="5" key="1">
    <citation type="journal article" date="2012" name="Science">
        <title>The Paleozoic origin of enzymatic lignin decomposition reconstructed from 31 fungal genomes.</title>
        <authorList>
            <person name="Floudas D."/>
            <person name="Binder M."/>
            <person name="Riley R."/>
            <person name="Barry K."/>
            <person name="Blanchette R.A."/>
            <person name="Henrissat B."/>
            <person name="Martinez A.T."/>
            <person name="Otillar R."/>
            <person name="Spatafora J.W."/>
            <person name="Yadav J.S."/>
            <person name="Aerts A."/>
            <person name="Benoit I."/>
            <person name="Boyd A."/>
            <person name="Carlson A."/>
            <person name="Copeland A."/>
            <person name="Coutinho P.M."/>
            <person name="de Vries R.P."/>
            <person name="Ferreira P."/>
            <person name="Findley K."/>
            <person name="Foster B."/>
            <person name="Gaskell J."/>
            <person name="Glotzer D."/>
            <person name="Gorecki P."/>
            <person name="Heitman J."/>
            <person name="Hesse C."/>
            <person name="Hori C."/>
            <person name="Igarashi K."/>
            <person name="Jurgens J.A."/>
            <person name="Kallen N."/>
            <person name="Kersten P."/>
            <person name="Kohler A."/>
            <person name="Kuees U."/>
            <person name="Kumar T.K.A."/>
            <person name="Kuo A."/>
            <person name="LaButti K."/>
            <person name="Larrondo L.F."/>
            <person name="Lindquist E."/>
            <person name="Ling A."/>
            <person name="Lombard V."/>
            <person name="Lucas S."/>
            <person name="Lundell T."/>
            <person name="Martin R."/>
            <person name="McLaughlin D.J."/>
            <person name="Morgenstern I."/>
            <person name="Morin E."/>
            <person name="Murat C."/>
            <person name="Nagy L.G."/>
            <person name="Nolan M."/>
            <person name="Ohm R.A."/>
            <person name="Patyshakuliyeva A."/>
            <person name="Rokas A."/>
            <person name="Ruiz-Duenas F.J."/>
            <person name="Sabat G."/>
            <person name="Salamov A."/>
            <person name="Samejima M."/>
            <person name="Schmutz J."/>
            <person name="Slot J.C."/>
            <person name="St John F."/>
            <person name="Stenlid J."/>
            <person name="Sun H."/>
            <person name="Sun S."/>
            <person name="Syed K."/>
            <person name="Tsang A."/>
            <person name="Wiebenga A."/>
            <person name="Young D."/>
            <person name="Pisabarro A."/>
            <person name="Eastwood D.C."/>
            <person name="Martin F."/>
            <person name="Cullen D."/>
            <person name="Grigoriev I.V."/>
            <person name="Hibbett D.S."/>
        </authorList>
    </citation>
    <scope>NUCLEOTIDE SEQUENCE [LARGE SCALE GENOMIC DNA]</scope>
    <source>
        <strain evidence="5">RWD-64-598 SS2</strain>
    </source>
</reference>
<dbReference type="OrthoDB" id="2735536at2759"/>
<organism evidence="4 5">
    <name type="scientific">Coniophora puteana (strain RWD-64-598)</name>
    <name type="common">Brown rot fungus</name>
    <dbReference type="NCBI Taxonomy" id="741705"/>
    <lineage>
        <taxon>Eukaryota</taxon>
        <taxon>Fungi</taxon>
        <taxon>Dikarya</taxon>
        <taxon>Basidiomycota</taxon>
        <taxon>Agaricomycotina</taxon>
        <taxon>Agaricomycetes</taxon>
        <taxon>Agaricomycetidae</taxon>
        <taxon>Boletales</taxon>
        <taxon>Coniophorineae</taxon>
        <taxon>Coniophoraceae</taxon>
        <taxon>Coniophora</taxon>
    </lineage>
</organism>
<dbReference type="GeneID" id="19209788"/>
<accession>A0A5M3N3N8</accession>
<dbReference type="GO" id="GO:0016616">
    <property type="term" value="F:oxidoreductase activity, acting on the CH-OH group of donors, NAD or NADP as acceptor"/>
    <property type="evidence" value="ECO:0007669"/>
    <property type="project" value="TreeGrafter"/>
</dbReference>
<evidence type="ECO:0000256" key="2">
    <source>
        <dbReference type="ARBA" id="ARBA00023445"/>
    </source>
</evidence>
<evidence type="ECO:0000313" key="5">
    <source>
        <dbReference type="Proteomes" id="UP000053558"/>
    </source>
</evidence>
<evidence type="ECO:0000256" key="1">
    <source>
        <dbReference type="ARBA" id="ARBA00023002"/>
    </source>
</evidence>